<evidence type="ECO:0000256" key="1">
    <source>
        <dbReference type="ARBA" id="ARBA00022723"/>
    </source>
</evidence>
<dbReference type="InterPro" id="IPR036397">
    <property type="entry name" value="RNaseH_sf"/>
</dbReference>
<dbReference type="SUPFAM" id="SSF57756">
    <property type="entry name" value="Retrovirus zinc finger-like domains"/>
    <property type="match status" value="1"/>
</dbReference>
<dbReference type="InterPro" id="IPR001878">
    <property type="entry name" value="Znf_CCHC"/>
</dbReference>
<keyword evidence="3" id="KW-0862">Zinc</keyword>
<dbReference type="Pfam" id="PF07727">
    <property type="entry name" value="RVT_2"/>
    <property type="match status" value="1"/>
</dbReference>
<feature type="region of interest" description="Disordered" evidence="4">
    <location>
        <begin position="1269"/>
        <end position="1300"/>
    </location>
</feature>
<evidence type="ECO:0000259" key="5">
    <source>
        <dbReference type="PROSITE" id="PS50158"/>
    </source>
</evidence>
<keyword evidence="8" id="KW-1185">Reference proteome</keyword>
<keyword evidence="2" id="KW-0378">Hydrolase</keyword>
<comment type="caution">
    <text evidence="7">The sequence shown here is derived from an EMBL/GenBank/DDBJ whole genome shotgun (WGS) entry which is preliminary data.</text>
</comment>
<keyword evidence="1" id="KW-0479">Metal-binding</keyword>
<dbReference type="EMBL" id="JBBPBN010000005">
    <property type="protein sequence ID" value="KAK9037094.1"/>
    <property type="molecule type" value="Genomic_DNA"/>
</dbReference>
<feature type="region of interest" description="Disordered" evidence="4">
    <location>
        <begin position="922"/>
        <end position="943"/>
    </location>
</feature>
<dbReference type="SUPFAM" id="SSF56672">
    <property type="entry name" value="DNA/RNA polymerases"/>
    <property type="match status" value="1"/>
</dbReference>
<feature type="compositionally biased region" description="Basic residues" evidence="4">
    <location>
        <begin position="922"/>
        <end position="934"/>
    </location>
</feature>
<evidence type="ECO:0000313" key="8">
    <source>
        <dbReference type="Proteomes" id="UP001396334"/>
    </source>
</evidence>
<feature type="region of interest" description="Disordered" evidence="4">
    <location>
        <begin position="270"/>
        <end position="291"/>
    </location>
</feature>
<feature type="domain" description="Integrase catalytic" evidence="6">
    <location>
        <begin position="1"/>
        <end position="177"/>
    </location>
</feature>
<dbReference type="Pfam" id="PF00665">
    <property type="entry name" value="rve"/>
    <property type="match status" value="2"/>
</dbReference>
<evidence type="ECO:0000259" key="6">
    <source>
        <dbReference type="PROSITE" id="PS50994"/>
    </source>
</evidence>
<sequence>MTKAPFSGKGERASDLLGLIHSDVCGPMNTQARGGYQYFITFTDDFSRYGYIYLMHHKSEALEKFKEFKNEVQNQHGKSIKALRSDRGGEYLSQDFDELLKECGIVSQLTPPGTPQWNGVSERRNRTLLDMVRSMMSHTDLPTTFWGYALGTAAFTLNRVPSKSVQKTPHEMWTGRRPNMSFMKIWGCKAYVKHQMSTKLEPKSEKCTFVGYPKETKGYYFYNENKVFVARTGVFLEKEFLTNSGKGRNIELNEVQQQQDIEPEVEEISQDIEENPTDLETQPLQRSTRERHEPERYGFLVTIHGDVILVDQDEPKTYQEAVASPDSEKWLEAMRSEMDSMSDNQVWTLVEPPEGIKPIGCKWVFKKKTDMDGNVQTYKGRLVAKGFRQIHGVDYDETFSPVAMFKSIRILLAIAAFHDYEIWQMDVKTAFLNGKLEEDVYMTQPEGFVTPENAGKVCKLQRSIYGLKQASRSWNLRFNEAIQEFGFIRNEDEPCVYKKFSGSIVSFLILYVDDILIIGNDIPTLQSIKTWLSSCFSMKDLGEAAYILGVKIYRDRSRRLLGLSQSTYIDKVLKRFSMEESKRGFLPMRHGISLSKEMCPSTPQERERMSQIPYASAIGSIMYAMICTRPDLSYALSMTSRYQANHGEGHWTAVKNILKYLRRTKDVFLVYGGEEELRIKGYTDASFQTDKDDSRSQSGFVFCLNGGAVSWKSSKQDTVADSTTEAEYIAASEAAKEAVWIKKFITGLGVVPSIVDAVDLYCDNNGAIAQAKEPRSHQRSKHILRRFHLIREIIDRGDVEICKVHTDDNIADPLTKPLTQQKHDRHTESLGSPVGAHVIKMMGYIQTLEKLGFALNDELAIDVVLQLLPDSFNQFILNFNMNEIEKTLPQLLGMLRTAEGNMKKGGSKSVLMVREAKGKGKKVAKSKGIGKTKSKGKEALKPKGGVSKDGKCFHCGKPGHWKRNCPIYLEDVKKAKAVGASVSCIYVIDVNMSTSSSWVLDTGCGSHICTSVQGLHTRRNLAKGDVDLRVGNGARVAALAARGGFQYFITFTDDFNRYGYIYLMHHKSEALEKFKEFKNEVQNQHGKSIKALRSDRGGEYISQDFDELLKECGIFSQITPPGTPESNGVSERRNRNSLDMVRSMISHTDLPTSFWGYALETTAFTLNLVPSKSVQKTPHEMWTRKHPNMSFMKVWGCKAYVKHQMSTKLEPKSQKCTFVGYPKETKGYYFYNENKVFVARTGVFLEKEFLSKKGKGRNIELKEVQKQQVHEPEVEETPQVVEENSTDLETQPLRRSTRERHEPERYGFLVTTLGDVILVDQDEPKTYQEAVASSNSKKWLEAMRSEMDSMSENQIWTLVEPPEGVKPIGCKWVFKKKTDMDGNVQTYKG</sequence>
<feature type="domain" description="CCHC-type" evidence="5">
    <location>
        <begin position="951"/>
        <end position="966"/>
    </location>
</feature>
<feature type="domain" description="Integrase catalytic" evidence="6">
    <location>
        <begin position="1019"/>
        <end position="1186"/>
    </location>
</feature>
<dbReference type="InterPro" id="IPR039537">
    <property type="entry name" value="Retrotran_Ty1/copia-like"/>
</dbReference>
<dbReference type="InterPro" id="IPR036875">
    <property type="entry name" value="Znf_CCHC_sf"/>
</dbReference>
<dbReference type="Gene3D" id="3.30.420.10">
    <property type="entry name" value="Ribonuclease H-like superfamily/Ribonuclease H"/>
    <property type="match status" value="2"/>
</dbReference>
<dbReference type="SUPFAM" id="SSF53098">
    <property type="entry name" value="Ribonuclease H-like"/>
    <property type="match status" value="2"/>
</dbReference>
<keyword evidence="3" id="KW-0863">Zinc-finger</keyword>
<dbReference type="CDD" id="cd09272">
    <property type="entry name" value="RNase_HI_RT_Ty1"/>
    <property type="match status" value="1"/>
</dbReference>
<evidence type="ECO:0000256" key="4">
    <source>
        <dbReference type="SAM" id="MobiDB-lite"/>
    </source>
</evidence>
<dbReference type="Gene3D" id="4.10.60.10">
    <property type="entry name" value="Zinc finger, CCHC-type"/>
    <property type="match status" value="1"/>
</dbReference>
<accession>A0ABR2TI46</accession>
<dbReference type="InterPro" id="IPR043502">
    <property type="entry name" value="DNA/RNA_pol_sf"/>
</dbReference>
<dbReference type="SMART" id="SM00343">
    <property type="entry name" value="ZnF_C2HC"/>
    <property type="match status" value="1"/>
</dbReference>
<reference evidence="7 8" key="1">
    <citation type="journal article" date="2024" name="G3 (Bethesda)">
        <title>Genome assembly of Hibiscus sabdariffa L. provides insights into metabolisms of medicinal natural products.</title>
        <authorList>
            <person name="Kim T."/>
        </authorList>
    </citation>
    <scope>NUCLEOTIDE SEQUENCE [LARGE SCALE GENOMIC DNA]</scope>
    <source>
        <strain evidence="7">TK-2024</strain>
        <tissue evidence="7">Old leaves</tissue>
    </source>
</reference>
<dbReference type="PROSITE" id="PS50994">
    <property type="entry name" value="INTEGRASE"/>
    <property type="match status" value="2"/>
</dbReference>
<dbReference type="InterPro" id="IPR012337">
    <property type="entry name" value="RNaseH-like_sf"/>
</dbReference>
<dbReference type="PANTHER" id="PTHR42648">
    <property type="entry name" value="TRANSPOSASE, PUTATIVE-RELATED"/>
    <property type="match status" value="1"/>
</dbReference>
<dbReference type="PROSITE" id="PS50158">
    <property type="entry name" value="ZF_CCHC"/>
    <property type="match status" value="1"/>
</dbReference>
<dbReference type="Pfam" id="PF25597">
    <property type="entry name" value="SH3_retrovirus"/>
    <property type="match status" value="2"/>
</dbReference>
<gene>
    <name evidence="7" type="ORF">V6N11_022016</name>
</gene>
<evidence type="ECO:0000313" key="7">
    <source>
        <dbReference type="EMBL" id="KAK9037094.1"/>
    </source>
</evidence>
<dbReference type="InterPro" id="IPR057670">
    <property type="entry name" value="SH3_retrovirus"/>
</dbReference>
<evidence type="ECO:0000256" key="3">
    <source>
        <dbReference type="PROSITE-ProRule" id="PRU00047"/>
    </source>
</evidence>
<dbReference type="Pfam" id="PF00098">
    <property type="entry name" value="zf-CCHC"/>
    <property type="match status" value="1"/>
</dbReference>
<proteinExistence type="predicted"/>
<dbReference type="PANTHER" id="PTHR42648:SF27">
    <property type="entry name" value="RNA-DIRECTED DNA POLYMERASE"/>
    <property type="match status" value="1"/>
</dbReference>
<dbReference type="Proteomes" id="UP001396334">
    <property type="component" value="Unassembled WGS sequence"/>
</dbReference>
<dbReference type="InterPro" id="IPR001584">
    <property type="entry name" value="Integrase_cat-core"/>
</dbReference>
<protein>
    <submittedName>
        <fullName evidence="7">Uncharacterized protein</fullName>
    </submittedName>
</protein>
<organism evidence="7 8">
    <name type="scientific">Hibiscus sabdariffa</name>
    <name type="common">roselle</name>
    <dbReference type="NCBI Taxonomy" id="183260"/>
    <lineage>
        <taxon>Eukaryota</taxon>
        <taxon>Viridiplantae</taxon>
        <taxon>Streptophyta</taxon>
        <taxon>Embryophyta</taxon>
        <taxon>Tracheophyta</taxon>
        <taxon>Spermatophyta</taxon>
        <taxon>Magnoliopsida</taxon>
        <taxon>eudicotyledons</taxon>
        <taxon>Gunneridae</taxon>
        <taxon>Pentapetalae</taxon>
        <taxon>rosids</taxon>
        <taxon>malvids</taxon>
        <taxon>Malvales</taxon>
        <taxon>Malvaceae</taxon>
        <taxon>Malvoideae</taxon>
        <taxon>Hibiscus</taxon>
    </lineage>
</organism>
<dbReference type="InterPro" id="IPR013103">
    <property type="entry name" value="RVT_2"/>
</dbReference>
<name>A0ABR2TI46_9ROSI</name>
<evidence type="ECO:0000256" key="2">
    <source>
        <dbReference type="ARBA" id="ARBA00022801"/>
    </source>
</evidence>